<comment type="caution">
    <text evidence="1">The sequence shown here is derived from an EMBL/GenBank/DDBJ whole genome shotgun (WGS) entry which is preliminary data.</text>
</comment>
<dbReference type="AlphaFoldDB" id="A0A0F9CFI0"/>
<dbReference type="EMBL" id="LAZR01033423">
    <property type="protein sequence ID" value="KKL48128.1"/>
    <property type="molecule type" value="Genomic_DNA"/>
</dbReference>
<proteinExistence type="predicted"/>
<protein>
    <submittedName>
        <fullName evidence="1">Uncharacterized protein</fullName>
    </submittedName>
</protein>
<feature type="non-terminal residue" evidence="1">
    <location>
        <position position="1"/>
    </location>
</feature>
<accession>A0A0F9CFI0</accession>
<name>A0A0F9CFI0_9ZZZZ</name>
<reference evidence="1" key="1">
    <citation type="journal article" date="2015" name="Nature">
        <title>Complex archaea that bridge the gap between prokaryotes and eukaryotes.</title>
        <authorList>
            <person name="Spang A."/>
            <person name="Saw J.H."/>
            <person name="Jorgensen S.L."/>
            <person name="Zaremba-Niedzwiedzka K."/>
            <person name="Martijn J."/>
            <person name="Lind A.E."/>
            <person name="van Eijk R."/>
            <person name="Schleper C."/>
            <person name="Guy L."/>
            <person name="Ettema T.J."/>
        </authorList>
    </citation>
    <scope>NUCLEOTIDE SEQUENCE</scope>
</reference>
<evidence type="ECO:0000313" key="1">
    <source>
        <dbReference type="EMBL" id="KKL48128.1"/>
    </source>
</evidence>
<sequence>MPKGTRVHRCVDMLVSKGMSKGRAIATCQESTNQSFATGKTLRKKRAKSKK</sequence>
<gene>
    <name evidence="1" type="ORF">LCGC14_2328670</name>
</gene>
<organism evidence="1">
    <name type="scientific">marine sediment metagenome</name>
    <dbReference type="NCBI Taxonomy" id="412755"/>
    <lineage>
        <taxon>unclassified sequences</taxon>
        <taxon>metagenomes</taxon>
        <taxon>ecological metagenomes</taxon>
    </lineage>
</organism>